<evidence type="ECO:0000256" key="1">
    <source>
        <dbReference type="ARBA" id="ARBA00023002"/>
    </source>
</evidence>
<name>R7RX14_STEHR</name>
<gene>
    <name evidence="3" type="ORF">STEHIDRAFT_116095</name>
</gene>
<dbReference type="KEGG" id="shs:STEHIDRAFT_116095"/>
<dbReference type="InterPro" id="IPR023753">
    <property type="entry name" value="FAD/NAD-binding_dom"/>
</dbReference>
<dbReference type="OrthoDB" id="74360at2759"/>
<keyword evidence="1" id="KW-0560">Oxidoreductase</keyword>
<dbReference type="PANTHER" id="PTHR43539:SF68">
    <property type="entry name" value="FLAVIN-BINDING MONOOXYGENASE-LIKE PROTEIN (AFU_ORTHOLOGUE AFUA_4G09220)"/>
    <property type="match status" value="1"/>
</dbReference>
<dbReference type="GO" id="GO:0004497">
    <property type="term" value="F:monooxygenase activity"/>
    <property type="evidence" value="ECO:0007669"/>
    <property type="project" value="TreeGrafter"/>
</dbReference>
<feature type="domain" description="FAD/NAD(P)-binding" evidence="2">
    <location>
        <begin position="194"/>
        <end position="394"/>
    </location>
</feature>
<dbReference type="SUPFAM" id="SSF51905">
    <property type="entry name" value="FAD/NAD(P)-binding domain"/>
    <property type="match status" value="2"/>
</dbReference>
<dbReference type="InterPro" id="IPR036188">
    <property type="entry name" value="FAD/NAD-bd_sf"/>
</dbReference>
<dbReference type="PRINTS" id="PR00411">
    <property type="entry name" value="PNDRDTASEI"/>
</dbReference>
<dbReference type="OMA" id="FTHMAYL"/>
<dbReference type="AlphaFoldDB" id="R7RX14"/>
<protein>
    <submittedName>
        <fullName evidence="3">FAD/NAD-P-binding domain-containing protein</fullName>
    </submittedName>
</protein>
<dbReference type="Proteomes" id="UP000053927">
    <property type="component" value="Unassembled WGS sequence"/>
</dbReference>
<dbReference type="eggNOG" id="KOG1399">
    <property type="taxonomic scope" value="Eukaryota"/>
</dbReference>
<reference evidence="4" key="1">
    <citation type="journal article" date="2012" name="Science">
        <title>The Paleozoic origin of enzymatic lignin decomposition reconstructed from 31 fungal genomes.</title>
        <authorList>
            <person name="Floudas D."/>
            <person name="Binder M."/>
            <person name="Riley R."/>
            <person name="Barry K."/>
            <person name="Blanchette R.A."/>
            <person name="Henrissat B."/>
            <person name="Martinez A.T."/>
            <person name="Otillar R."/>
            <person name="Spatafora J.W."/>
            <person name="Yadav J.S."/>
            <person name="Aerts A."/>
            <person name="Benoit I."/>
            <person name="Boyd A."/>
            <person name="Carlson A."/>
            <person name="Copeland A."/>
            <person name="Coutinho P.M."/>
            <person name="de Vries R.P."/>
            <person name="Ferreira P."/>
            <person name="Findley K."/>
            <person name="Foster B."/>
            <person name="Gaskell J."/>
            <person name="Glotzer D."/>
            <person name="Gorecki P."/>
            <person name="Heitman J."/>
            <person name="Hesse C."/>
            <person name="Hori C."/>
            <person name="Igarashi K."/>
            <person name="Jurgens J.A."/>
            <person name="Kallen N."/>
            <person name="Kersten P."/>
            <person name="Kohler A."/>
            <person name="Kuees U."/>
            <person name="Kumar T.K.A."/>
            <person name="Kuo A."/>
            <person name="LaButti K."/>
            <person name="Larrondo L.F."/>
            <person name="Lindquist E."/>
            <person name="Ling A."/>
            <person name="Lombard V."/>
            <person name="Lucas S."/>
            <person name="Lundell T."/>
            <person name="Martin R."/>
            <person name="McLaughlin D.J."/>
            <person name="Morgenstern I."/>
            <person name="Morin E."/>
            <person name="Murat C."/>
            <person name="Nagy L.G."/>
            <person name="Nolan M."/>
            <person name="Ohm R.A."/>
            <person name="Patyshakuliyeva A."/>
            <person name="Rokas A."/>
            <person name="Ruiz-Duenas F.J."/>
            <person name="Sabat G."/>
            <person name="Salamov A."/>
            <person name="Samejima M."/>
            <person name="Schmutz J."/>
            <person name="Slot J.C."/>
            <person name="St John F."/>
            <person name="Stenlid J."/>
            <person name="Sun H."/>
            <person name="Sun S."/>
            <person name="Syed K."/>
            <person name="Tsang A."/>
            <person name="Wiebenga A."/>
            <person name="Young D."/>
            <person name="Pisabarro A."/>
            <person name="Eastwood D.C."/>
            <person name="Martin F."/>
            <person name="Cullen D."/>
            <person name="Grigoriev I.V."/>
            <person name="Hibbett D.S."/>
        </authorList>
    </citation>
    <scope>NUCLEOTIDE SEQUENCE [LARGE SCALE GENOMIC DNA]</scope>
    <source>
        <strain evidence="4">FP-91666</strain>
    </source>
</reference>
<organism evidence="3 4">
    <name type="scientific">Stereum hirsutum (strain FP-91666)</name>
    <name type="common">White-rot fungus</name>
    <dbReference type="NCBI Taxonomy" id="721885"/>
    <lineage>
        <taxon>Eukaryota</taxon>
        <taxon>Fungi</taxon>
        <taxon>Dikarya</taxon>
        <taxon>Basidiomycota</taxon>
        <taxon>Agaricomycotina</taxon>
        <taxon>Agaricomycetes</taxon>
        <taxon>Russulales</taxon>
        <taxon>Stereaceae</taxon>
        <taxon>Stereum</taxon>
    </lineage>
</organism>
<keyword evidence="4" id="KW-1185">Reference proteome</keyword>
<dbReference type="Pfam" id="PF07992">
    <property type="entry name" value="Pyr_redox_2"/>
    <property type="match status" value="1"/>
</dbReference>
<dbReference type="GO" id="GO:0050660">
    <property type="term" value="F:flavin adenine dinucleotide binding"/>
    <property type="evidence" value="ECO:0007669"/>
    <property type="project" value="TreeGrafter"/>
</dbReference>
<evidence type="ECO:0000313" key="3">
    <source>
        <dbReference type="EMBL" id="EIM79879.1"/>
    </source>
</evidence>
<evidence type="ECO:0000313" key="4">
    <source>
        <dbReference type="Proteomes" id="UP000053927"/>
    </source>
</evidence>
<sequence>MSSGTAPVDTHPQLSLPTLTKLKSTVHADVSPVLVASEWLQSFTSAIGSNDIKKLGGLFLQDAFWKDILALSWDYRSIQGVSRILPFVETCAPKNRLTISSMAEDPYRSPKLIKLFPDLSWIQFGFALETSIGKGNGFARLVPTSSGKWKAYTVFTSLETLAGEKSVPSRLPYQEKHWAERRQREIELVDGDPSVLIIGGGHSGLELAARLGRFGVSNLVVEKNPRVGDNWRTRYKSLCLHDPVFYDQLPYLPYPSTWPIYTPRAKLADWIENYAQSLEINVWTSSHVSSALWLPDEQLWMVSVIREGEERAMKVKHLIFATGMGGGVPVIPRIPAEKSFNGQILHSASFTSAKDYIGKKVLVVGSGNSGHDIAQDLAEMGVEVTMLQRSSTYVISAEGVAKLLSGVFSETGPPTEIADRLNASFPTEMVKLLSQRSAPGIAATLDKEIHDKLKAVGFKLNLGPDNGGLLQLFLRRGGGYYVDVGASTMIAERKIGLKSGASIQEYTQHGVKFSDGSELSVDVVVYATGFGDPRLLVKDICGSDVADLLHPVWGLNEESELQSVWRDSGHPRLHFAIGKPTPSYA</sequence>
<evidence type="ECO:0000259" key="2">
    <source>
        <dbReference type="Pfam" id="PF07992"/>
    </source>
</evidence>
<dbReference type="RefSeq" id="XP_007310880.1">
    <property type="nucleotide sequence ID" value="XM_007310818.1"/>
</dbReference>
<dbReference type="Gene3D" id="3.50.50.60">
    <property type="entry name" value="FAD/NAD(P)-binding domain"/>
    <property type="match status" value="2"/>
</dbReference>
<accession>R7RX14</accession>
<dbReference type="GeneID" id="18795847"/>
<dbReference type="EMBL" id="JH687400">
    <property type="protein sequence ID" value="EIM79879.1"/>
    <property type="molecule type" value="Genomic_DNA"/>
</dbReference>
<proteinExistence type="predicted"/>
<dbReference type="PANTHER" id="PTHR43539">
    <property type="entry name" value="FLAVIN-BINDING MONOOXYGENASE-LIKE PROTEIN (AFU_ORTHOLOGUE AFUA_4G09220)"/>
    <property type="match status" value="1"/>
</dbReference>
<dbReference type="PRINTS" id="PR00368">
    <property type="entry name" value="FADPNR"/>
</dbReference>
<dbReference type="InterPro" id="IPR050982">
    <property type="entry name" value="Auxin_biosynth/cation_transpt"/>
</dbReference>